<comment type="caution">
    <text evidence="11">The sequence shown here is derived from an EMBL/GenBank/DDBJ whole genome shotgun (WGS) entry which is preliminary data.</text>
</comment>
<keyword evidence="8" id="KW-0411">Iron-sulfur</keyword>
<dbReference type="CDD" id="cd10030">
    <property type="entry name" value="UDG-F4_TTUDGA_SPO1dp_like"/>
    <property type="match status" value="1"/>
</dbReference>
<feature type="domain" description="Uracil-DNA glycosylase-like" evidence="10">
    <location>
        <begin position="328"/>
        <end position="487"/>
    </location>
</feature>
<dbReference type="Proteomes" id="UP001500975">
    <property type="component" value="Unassembled WGS sequence"/>
</dbReference>
<evidence type="ECO:0000259" key="10">
    <source>
        <dbReference type="SMART" id="SM00986"/>
    </source>
</evidence>
<evidence type="ECO:0000313" key="11">
    <source>
        <dbReference type="EMBL" id="GAA4342927.1"/>
    </source>
</evidence>
<proteinExistence type="inferred from homology"/>
<dbReference type="SMART" id="SM00986">
    <property type="entry name" value="UDG"/>
    <property type="match status" value="1"/>
</dbReference>
<evidence type="ECO:0000256" key="5">
    <source>
        <dbReference type="ARBA" id="ARBA00022763"/>
    </source>
</evidence>
<dbReference type="NCBIfam" id="TIGR03915">
    <property type="entry name" value="SAM_7_link_chp"/>
    <property type="match status" value="1"/>
</dbReference>
<keyword evidence="7" id="KW-0408">Iron</keyword>
<evidence type="ECO:0000256" key="4">
    <source>
        <dbReference type="ARBA" id="ARBA00022723"/>
    </source>
</evidence>
<dbReference type="EMBL" id="BAABGJ010000021">
    <property type="protein sequence ID" value="GAA4342927.1"/>
    <property type="molecule type" value="Genomic_DNA"/>
</dbReference>
<dbReference type="InterPro" id="IPR005122">
    <property type="entry name" value="Uracil-DNA_glycosylase-like"/>
</dbReference>
<organism evidence="11 12">
    <name type="scientific">Variovorax defluvii</name>
    <dbReference type="NCBI Taxonomy" id="913761"/>
    <lineage>
        <taxon>Bacteria</taxon>
        <taxon>Pseudomonadati</taxon>
        <taxon>Pseudomonadota</taxon>
        <taxon>Betaproteobacteria</taxon>
        <taxon>Burkholderiales</taxon>
        <taxon>Comamonadaceae</taxon>
        <taxon>Variovorax</taxon>
    </lineage>
</organism>
<dbReference type="Pfam" id="PF13566">
    <property type="entry name" value="DUF4130"/>
    <property type="match status" value="1"/>
</dbReference>
<dbReference type="RefSeq" id="WP_345538212.1">
    <property type="nucleotide sequence ID" value="NZ_BAABGJ010000021.1"/>
</dbReference>
<dbReference type="NCBIfam" id="TIGR03914">
    <property type="entry name" value="UDG_fam_dom"/>
    <property type="match status" value="1"/>
</dbReference>
<dbReference type="PANTHER" id="PTHR33693">
    <property type="entry name" value="TYPE-5 URACIL-DNA GLYCOSYLASE"/>
    <property type="match status" value="1"/>
</dbReference>
<dbReference type="InterPro" id="IPR023875">
    <property type="entry name" value="DNA_repair_put"/>
</dbReference>
<dbReference type="NCBIfam" id="TIGR00758">
    <property type="entry name" value="UDG_fam4"/>
    <property type="match status" value="1"/>
</dbReference>
<evidence type="ECO:0000313" key="12">
    <source>
        <dbReference type="Proteomes" id="UP001500975"/>
    </source>
</evidence>
<dbReference type="InterPro" id="IPR036895">
    <property type="entry name" value="Uracil-DNA_glycosylase-like_sf"/>
</dbReference>
<name>A0ABP8HQW0_9BURK</name>
<dbReference type="InterPro" id="IPR025404">
    <property type="entry name" value="DUF4130"/>
</dbReference>
<evidence type="ECO:0000256" key="1">
    <source>
        <dbReference type="ARBA" id="ARBA00006521"/>
    </source>
</evidence>
<dbReference type="InterPro" id="IPR005273">
    <property type="entry name" value="Ura-DNA_glyco_family4"/>
</dbReference>
<accession>A0ABP8HQW0</accession>
<keyword evidence="3" id="KW-0004">4Fe-4S</keyword>
<keyword evidence="9" id="KW-0234">DNA repair</keyword>
<dbReference type="Gene3D" id="3.40.470.10">
    <property type="entry name" value="Uracil-DNA glycosylase-like domain"/>
    <property type="match status" value="1"/>
</dbReference>
<keyword evidence="6" id="KW-0378">Hydrolase</keyword>
<dbReference type="PANTHER" id="PTHR33693:SF9">
    <property type="entry name" value="TYPE-4 URACIL-DNA GLYCOSYLASE"/>
    <property type="match status" value="1"/>
</dbReference>
<keyword evidence="12" id="KW-1185">Reference proteome</keyword>
<evidence type="ECO:0000256" key="8">
    <source>
        <dbReference type="ARBA" id="ARBA00023014"/>
    </source>
</evidence>
<evidence type="ECO:0000256" key="3">
    <source>
        <dbReference type="ARBA" id="ARBA00022485"/>
    </source>
</evidence>
<evidence type="ECO:0000256" key="9">
    <source>
        <dbReference type="ARBA" id="ARBA00023204"/>
    </source>
</evidence>
<dbReference type="Pfam" id="PF03167">
    <property type="entry name" value="UDG"/>
    <property type="match status" value="1"/>
</dbReference>
<evidence type="ECO:0000256" key="7">
    <source>
        <dbReference type="ARBA" id="ARBA00023004"/>
    </source>
</evidence>
<keyword evidence="5" id="KW-0227">DNA damage</keyword>
<gene>
    <name evidence="11" type="ORF">GCM10023165_24950</name>
</gene>
<evidence type="ECO:0000256" key="2">
    <source>
        <dbReference type="ARBA" id="ARBA00019403"/>
    </source>
</evidence>
<reference evidence="12" key="1">
    <citation type="journal article" date="2019" name="Int. J. Syst. Evol. Microbiol.">
        <title>The Global Catalogue of Microorganisms (GCM) 10K type strain sequencing project: providing services to taxonomists for standard genome sequencing and annotation.</title>
        <authorList>
            <consortium name="The Broad Institute Genomics Platform"/>
            <consortium name="The Broad Institute Genome Sequencing Center for Infectious Disease"/>
            <person name="Wu L."/>
            <person name="Ma J."/>
        </authorList>
    </citation>
    <scope>NUCLEOTIDE SEQUENCE [LARGE SCALE GENOMIC DNA]</scope>
    <source>
        <strain evidence="12">JCM 17804</strain>
    </source>
</reference>
<comment type="similarity">
    <text evidence="1">Belongs to the uracil-DNA glycosylase (UDG) superfamily. Type 4 (UDGa) family.</text>
</comment>
<dbReference type="InterPro" id="IPR051536">
    <property type="entry name" value="UDG_Type-4/5"/>
</dbReference>
<protein>
    <recommendedName>
        <fullName evidence="2">Type-4 uracil-DNA glycosylase</fullName>
    </recommendedName>
</protein>
<keyword evidence="4" id="KW-0479">Metal-binding</keyword>
<dbReference type="SUPFAM" id="SSF52141">
    <property type="entry name" value="Uracil-DNA glycosylase-like"/>
    <property type="match status" value="1"/>
</dbReference>
<evidence type="ECO:0000256" key="6">
    <source>
        <dbReference type="ARBA" id="ARBA00022801"/>
    </source>
</evidence>
<sequence>MAQYLITLDGETDWPGFRREARSLIARLVPPEEVDWSTGKHTGLFAAMADPAQDEARVVPGSQLVVPASFVALCKAAILHASAERFALLYRLLWRLVHEPGLRNDPLDTDRLHAQRMARAVKNEMHKMTAYVRFRTVDAQDGDAPLHVAWFEPEHHVVEAVAPFFMGRFAQMRWALLTPLRSIRWTGKVLECGPGAVRGDAPPPDAGEALWLTYYRHTFNPARLNLAHMRREMPRRYWPNLPESPLIDTLAREAPARSATMIDAAPTIPARRIPVAVQGGHAKELAMATRIDFPALPDDPEQALRILHEATDHCRECPIGAHATQSVFGEGPVRAAVMVVGEQPGDQEDLQGRPFVGPAGRLFDQAVADLGWSREALYVTNAVKHFKFELRGKRRMHKTPGQREVAACLHWLDSEIDQVRPRALVALGGTAARALLGRPVAVTRERGQWHTDARGLPVLVTLHPSALLRGDPQERESAYAQWLDDLAHAGEHLGRPRPPPQKR</sequence>
<dbReference type="SMART" id="SM00987">
    <property type="entry name" value="UreE_C"/>
    <property type="match status" value="1"/>
</dbReference>